<gene>
    <name evidence="5" type="ORF">LCGC14_0765280</name>
</gene>
<keyword evidence="3" id="KW-0663">Pyridoxal phosphate</keyword>
<organism evidence="5">
    <name type="scientific">marine sediment metagenome</name>
    <dbReference type="NCBI Taxonomy" id="412755"/>
    <lineage>
        <taxon>unclassified sequences</taxon>
        <taxon>metagenomes</taxon>
        <taxon>ecological metagenomes</taxon>
    </lineage>
</organism>
<dbReference type="InterPro" id="IPR001917">
    <property type="entry name" value="Aminotrans_II_pyridoxalP_BS"/>
</dbReference>
<dbReference type="InterPro" id="IPR015424">
    <property type="entry name" value="PyrdxlP-dep_Trfase"/>
</dbReference>
<evidence type="ECO:0000256" key="3">
    <source>
        <dbReference type="ARBA" id="ARBA00022898"/>
    </source>
</evidence>
<dbReference type="Gene3D" id="3.40.640.10">
    <property type="entry name" value="Type I PLP-dependent aspartate aminotransferase-like (Major domain)"/>
    <property type="match status" value="1"/>
</dbReference>
<reference evidence="5" key="1">
    <citation type="journal article" date="2015" name="Nature">
        <title>Complex archaea that bridge the gap between prokaryotes and eukaryotes.</title>
        <authorList>
            <person name="Spang A."/>
            <person name="Saw J.H."/>
            <person name="Jorgensen S.L."/>
            <person name="Zaremba-Niedzwiedzka K."/>
            <person name="Martijn J."/>
            <person name="Lind A.E."/>
            <person name="van Eijk R."/>
            <person name="Schleper C."/>
            <person name="Guy L."/>
            <person name="Ettema T.J."/>
        </authorList>
    </citation>
    <scope>NUCLEOTIDE SEQUENCE</scope>
</reference>
<dbReference type="GO" id="GO:0016740">
    <property type="term" value="F:transferase activity"/>
    <property type="evidence" value="ECO:0007669"/>
    <property type="project" value="UniProtKB-KW"/>
</dbReference>
<dbReference type="Pfam" id="PF00155">
    <property type="entry name" value="Aminotran_1_2"/>
    <property type="match status" value="1"/>
</dbReference>
<dbReference type="InterPro" id="IPR015422">
    <property type="entry name" value="PyrdxlP-dep_Trfase_small"/>
</dbReference>
<dbReference type="SUPFAM" id="SSF53383">
    <property type="entry name" value="PLP-dependent transferases"/>
    <property type="match status" value="1"/>
</dbReference>
<dbReference type="CDD" id="cd06454">
    <property type="entry name" value="KBL_like"/>
    <property type="match status" value="1"/>
</dbReference>
<dbReference type="PANTHER" id="PTHR13693:SF3">
    <property type="entry name" value="LD36009P"/>
    <property type="match status" value="1"/>
</dbReference>
<accession>A0A0F9T6Y9</accession>
<keyword evidence="2" id="KW-0808">Transferase</keyword>
<comment type="caution">
    <text evidence="5">The sequence shown here is derived from an EMBL/GenBank/DDBJ whole genome shotgun (WGS) entry which is preliminary data.</text>
</comment>
<dbReference type="PANTHER" id="PTHR13693">
    <property type="entry name" value="CLASS II AMINOTRANSFERASE/8-AMINO-7-OXONONANOATE SYNTHASE"/>
    <property type="match status" value="1"/>
</dbReference>
<evidence type="ECO:0000256" key="2">
    <source>
        <dbReference type="ARBA" id="ARBA00022679"/>
    </source>
</evidence>
<dbReference type="Gene3D" id="3.90.1150.10">
    <property type="entry name" value="Aspartate Aminotransferase, domain 1"/>
    <property type="match status" value="1"/>
</dbReference>
<dbReference type="AlphaFoldDB" id="A0A0F9T6Y9"/>
<evidence type="ECO:0000259" key="4">
    <source>
        <dbReference type="Pfam" id="PF00155"/>
    </source>
</evidence>
<name>A0A0F9T6Y9_9ZZZZ</name>
<comment type="cofactor">
    <cofactor evidence="1">
        <name>pyridoxal 5'-phosphate</name>
        <dbReference type="ChEBI" id="CHEBI:597326"/>
    </cofactor>
</comment>
<feature type="domain" description="Aminotransferase class I/classII large" evidence="4">
    <location>
        <begin position="42"/>
        <end position="380"/>
    </location>
</feature>
<proteinExistence type="predicted"/>
<dbReference type="InterPro" id="IPR015421">
    <property type="entry name" value="PyrdxlP-dep_Trfase_major"/>
</dbReference>
<sequence>MDIFDKCYNFTRADEAKATGMYPYFTPIQEVKGNKVKVDGKEMIMVGSNNYLGLINHPRVMKAAQEAVDKYGVATCGSRFLNGTLDIHIELEKKLAEFMKKDAALAFSTGFQTNQGIISTLIGKGDSVIIDKLVHASIIDACRLTFGNVYRFKHNDMADLEKVLSSLDKDAGKLVVVDGVFSMEGDLINLPEVVALSKKYSAKIMVDDAHGIGVMGKSGRGTSEHFGVEDDIDLVMGTFSKSISSLGGFVAGDAKVISYIKHFARALIFSASITPASVATAIATVDIIQTEPDRREKLWKITKKMKSGFQALGYNTGPTETPIIPIIVGTDETAFMLWRLLREDGIFTNPVVYPAVPKGQSLIRTSYSATHTEEELDTVLVSFEKGGKQLGIIK</sequence>
<dbReference type="EMBL" id="LAZR01001906">
    <property type="protein sequence ID" value="KKN37258.1"/>
    <property type="molecule type" value="Genomic_DNA"/>
</dbReference>
<dbReference type="PROSITE" id="PS00599">
    <property type="entry name" value="AA_TRANSFER_CLASS_2"/>
    <property type="match status" value="1"/>
</dbReference>
<dbReference type="InterPro" id="IPR050087">
    <property type="entry name" value="AON_synthase_class-II"/>
</dbReference>
<evidence type="ECO:0000256" key="1">
    <source>
        <dbReference type="ARBA" id="ARBA00001933"/>
    </source>
</evidence>
<protein>
    <recommendedName>
        <fullName evidence="4">Aminotransferase class I/classII large domain-containing protein</fullName>
    </recommendedName>
</protein>
<dbReference type="GO" id="GO:0030170">
    <property type="term" value="F:pyridoxal phosphate binding"/>
    <property type="evidence" value="ECO:0007669"/>
    <property type="project" value="InterPro"/>
</dbReference>
<evidence type="ECO:0000313" key="5">
    <source>
        <dbReference type="EMBL" id="KKN37258.1"/>
    </source>
</evidence>
<dbReference type="InterPro" id="IPR004839">
    <property type="entry name" value="Aminotransferase_I/II_large"/>
</dbReference>